<dbReference type="EMBL" id="MU620965">
    <property type="protein sequence ID" value="KAI8575973.1"/>
    <property type="molecule type" value="Genomic_DNA"/>
</dbReference>
<evidence type="ECO:0000256" key="1">
    <source>
        <dbReference type="SAM" id="Phobius"/>
    </source>
</evidence>
<dbReference type="GeneID" id="75917310"/>
<accession>A0AAD5HBA0</accession>
<evidence type="ECO:0000313" key="2">
    <source>
        <dbReference type="EMBL" id="KAI8575973.1"/>
    </source>
</evidence>
<name>A0AAD5HBA0_UMBRA</name>
<dbReference type="Proteomes" id="UP001206595">
    <property type="component" value="Unassembled WGS sequence"/>
</dbReference>
<comment type="caution">
    <text evidence="2">The sequence shown here is derived from an EMBL/GenBank/DDBJ whole genome shotgun (WGS) entry which is preliminary data.</text>
</comment>
<keyword evidence="1" id="KW-0472">Membrane</keyword>
<protein>
    <submittedName>
        <fullName evidence="2">Uncharacterized protein</fullName>
    </submittedName>
</protein>
<sequence>MNTKTLGKPCSCDGLSLAYRNRLILLTSCVLRGFEDFFFYLLCDVILHVFCMAFRVTLILLPCL</sequence>
<keyword evidence="3" id="KW-1185">Reference proteome</keyword>
<keyword evidence="1" id="KW-1133">Transmembrane helix</keyword>
<gene>
    <name evidence="2" type="ORF">K450DRAFT_259239</name>
</gene>
<feature type="transmembrane region" description="Helical" evidence="1">
    <location>
        <begin position="37"/>
        <end position="61"/>
    </location>
</feature>
<proteinExistence type="predicted"/>
<dbReference type="RefSeq" id="XP_051440977.1">
    <property type="nucleotide sequence ID" value="XM_051591967.1"/>
</dbReference>
<keyword evidence="1" id="KW-0812">Transmembrane</keyword>
<evidence type="ECO:0000313" key="3">
    <source>
        <dbReference type="Proteomes" id="UP001206595"/>
    </source>
</evidence>
<reference evidence="2" key="1">
    <citation type="submission" date="2021-06" db="EMBL/GenBank/DDBJ databases">
        <authorList>
            <consortium name="DOE Joint Genome Institute"/>
            <person name="Mondo S.J."/>
            <person name="Amses K.R."/>
            <person name="Simmons D.R."/>
            <person name="Longcore J.E."/>
            <person name="Seto K."/>
            <person name="Alves G.H."/>
            <person name="Bonds A.E."/>
            <person name="Quandt C.A."/>
            <person name="Davis W.J."/>
            <person name="Chang Y."/>
            <person name="Letcher P.M."/>
            <person name="Powell M.J."/>
            <person name="Kuo A."/>
            <person name="Labutti K."/>
            <person name="Pangilinan J."/>
            <person name="Andreopoulos W."/>
            <person name="Tritt A."/>
            <person name="Riley R."/>
            <person name="Hundley H."/>
            <person name="Johnson J."/>
            <person name="Lipzen A."/>
            <person name="Barry K."/>
            <person name="Berbee M.L."/>
            <person name="Buchler N.E."/>
            <person name="Grigoriev I.V."/>
            <person name="Spatafora J.W."/>
            <person name="Stajich J.E."/>
            <person name="James T.Y."/>
        </authorList>
    </citation>
    <scope>NUCLEOTIDE SEQUENCE</scope>
    <source>
        <strain evidence="2">AG</strain>
    </source>
</reference>
<organism evidence="2 3">
    <name type="scientific">Umbelopsis ramanniana AG</name>
    <dbReference type="NCBI Taxonomy" id="1314678"/>
    <lineage>
        <taxon>Eukaryota</taxon>
        <taxon>Fungi</taxon>
        <taxon>Fungi incertae sedis</taxon>
        <taxon>Mucoromycota</taxon>
        <taxon>Mucoromycotina</taxon>
        <taxon>Umbelopsidomycetes</taxon>
        <taxon>Umbelopsidales</taxon>
        <taxon>Umbelopsidaceae</taxon>
        <taxon>Umbelopsis</taxon>
    </lineage>
</organism>
<dbReference type="AlphaFoldDB" id="A0AAD5HBA0"/>
<reference evidence="2" key="2">
    <citation type="journal article" date="2022" name="Proc. Natl. Acad. Sci. U.S.A.">
        <title>Diploid-dominant life cycles characterize the early evolution of Fungi.</title>
        <authorList>
            <person name="Amses K.R."/>
            <person name="Simmons D.R."/>
            <person name="Longcore J.E."/>
            <person name="Mondo S.J."/>
            <person name="Seto K."/>
            <person name="Jeronimo G.H."/>
            <person name="Bonds A.E."/>
            <person name="Quandt C.A."/>
            <person name="Davis W.J."/>
            <person name="Chang Y."/>
            <person name="Federici B.A."/>
            <person name="Kuo A."/>
            <person name="LaButti K."/>
            <person name="Pangilinan J."/>
            <person name="Andreopoulos W."/>
            <person name="Tritt A."/>
            <person name="Riley R."/>
            <person name="Hundley H."/>
            <person name="Johnson J."/>
            <person name="Lipzen A."/>
            <person name="Barry K."/>
            <person name="Lang B.F."/>
            <person name="Cuomo C.A."/>
            <person name="Buchler N.E."/>
            <person name="Grigoriev I.V."/>
            <person name="Spatafora J.W."/>
            <person name="Stajich J.E."/>
            <person name="James T.Y."/>
        </authorList>
    </citation>
    <scope>NUCLEOTIDE SEQUENCE</scope>
    <source>
        <strain evidence="2">AG</strain>
    </source>
</reference>